<accession>A0AAU9C599</accession>
<reference evidence="1" key="1">
    <citation type="submission" date="2021-11" db="EMBL/GenBank/DDBJ databases">
        <title>Complete genome sequence of Atopobiaceae bacterium TOC12.</title>
        <authorList>
            <person name="Morinaga K."/>
            <person name="Kusada H."/>
            <person name="Tamaki H."/>
        </authorList>
    </citation>
    <scope>NUCLEOTIDE SEQUENCE</scope>
    <source>
        <strain evidence="1">TOC12</strain>
    </source>
</reference>
<protein>
    <recommendedName>
        <fullName evidence="3">Tail tape measure protein</fullName>
    </recommendedName>
</protein>
<sequence>MAGYVGTAYVRVVPAAKGFVKSLAGESSKAGTEGGKAFGGAFGSSLGPLNGALGAVKGAVSGVVKATVAGGAAMAGAFGVAAKSALDAYATYEQVKGGVETLFKDAAPAVIQNAQAAYKSAGMSANAYMTTVTGFSASLLKSLGGDTAKAAGYADRAVRDMSDNANKMGTNIVDIQNAYQGFAKQNYTIDLMSAA</sequence>
<evidence type="ECO:0000313" key="2">
    <source>
        <dbReference type="Proteomes" id="UP001431186"/>
    </source>
</evidence>
<evidence type="ECO:0008006" key="3">
    <source>
        <dbReference type="Google" id="ProtNLM"/>
    </source>
</evidence>
<dbReference type="RefSeq" id="WP_265591412.1">
    <property type="nucleotide sequence ID" value="NZ_AP025285.1"/>
</dbReference>
<dbReference type="Proteomes" id="UP001431186">
    <property type="component" value="Chromosome"/>
</dbReference>
<evidence type="ECO:0000313" key="1">
    <source>
        <dbReference type="EMBL" id="BDC91403.1"/>
    </source>
</evidence>
<dbReference type="KEGG" id="lcal:ATTO_12750"/>
<organism evidence="1 2">
    <name type="scientific">Leptogranulimonas caecicola</name>
    <dbReference type="NCBI Taxonomy" id="2894156"/>
    <lineage>
        <taxon>Bacteria</taxon>
        <taxon>Bacillati</taxon>
        <taxon>Actinomycetota</taxon>
        <taxon>Coriobacteriia</taxon>
        <taxon>Coriobacteriales</taxon>
        <taxon>Kribbibacteriaceae</taxon>
        <taxon>Leptogranulimonas</taxon>
    </lineage>
</organism>
<dbReference type="EMBL" id="AP025285">
    <property type="protein sequence ID" value="BDC91403.1"/>
    <property type="molecule type" value="Genomic_DNA"/>
</dbReference>
<keyword evidence="2" id="KW-1185">Reference proteome</keyword>
<gene>
    <name evidence="1" type="ORF">ATTO_12750</name>
</gene>
<dbReference type="AlphaFoldDB" id="A0AAU9C599"/>
<name>A0AAU9C599_9ACTN</name>
<proteinExistence type="predicted"/>